<feature type="transmembrane region" description="Helical" evidence="1">
    <location>
        <begin position="20"/>
        <end position="40"/>
    </location>
</feature>
<dbReference type="RefSeq" id="WP_039140420.1">
    <property type="nucleotide sequence ID" value="NZ_JSVC01000015.1"/>
</dbReference>
<keyword evidence="3" id="KW-1185">Reference proteome</keyword>
<evidence type="ECO:0000313" key="3">
    <source>
        <dbReference type="Proteomes" id="UP000031408"/>
    </source>
</evidence>
<dbReference type="AlphaFoldDB" id="A0A0C1L2Z9"/>
<keyword evidence="1" id="KW-0812">Transmembrane</keyword>
<reference evidence="2 3" key="1">
    <citation type="submission" date="2014-11" db="EMBL/GenBank/DDBJ databases">
        <title>Genome sequence of Flavihumibacter solisilvae 3-3.</title>
        <authorList>
            <person name="Zhou G."/>
            <person name="Li M."/>
            <person name="Wang G."/>
        </authorList>
    </citation>
    <scope>NUCLEOTIDE SEQUENCE [LARGE SCALE GENOMIC DNA]</scope>
    <source>
        <strain evidence="2 3">3-3</strain>
    </source>
</reference>
<proteinExistence type="predicted"/>
<comment type="caution">
    <text evidence="2">The sequence shown here is derived from an EMBL/GenBank/DDBJ whole genome shotgun (WGS) entry which is preliminary data.</text>
</comment>
<evidence type="ECO:0000256" key="1">
    <source>
        <dbReference type="SAM" id="Phobius"/>
    </source>
</evidence>
<gene>
    <name evidence="2" type="ORF">OI18_12975</name>
</gene>
<evidence type="ECO:0000313" key="2">
    <source>
        <dbReference type="EMBL" id="KIC93956.1"/>
    </source>
</evidence>
<dbReference type="Proteomes" id="UP000031408">
    <property type="component" value="Unassembled WGS sequence"/>
</dbReference>
<keyword evidence="1" id="KW-0472">Membrane</keyword>
<keyword evidence="1" id="KW-1133">Transmembrane helix</keyword>
<dbReference type="STRING" id="1349421.OI18_12975"/>
<sequence>MDDTWLTHGLNFITALKTQILVVKTQILVVFFSLIILPHIKGYTILLPEKTARAIPGTARELFSGFDAQCLEIKYPLLIVIPDLPQRKHHVS</sequence>
<accession>A0A0C1L2Z9</accession>
<organism evidence="2 3">
    <name type="scientific">Flavihumibacter solisilvae</name>
    <dbReference type="NCBI Taxonomy" id="1349421"/>
    <lineage>
        <taxon>Bacteria</taxon>
        <taxon>Pseudomonadati</taxon>
        <taxon>Bacteroidota</taxon>
        <taxon>Chitinophagia</taxon>
        <taxon>Chitinophagales</taxon>
        <taxon>Chitinophagaceae</taxon>
        <taxon>Flavihumibacter</taxon>
    </lineage>
</organism>
<protein>
    <submittedName>
        <fullName evidence="2">Uncharacterized protein</fullName>
    </submittedName>
</protein>
<dbReference type="EMBL" id="JSVC01000015">
    <property type="protein sequence ID" value="KIC93956.1"/>
    <property type="molecule type" value="Genomic_DNA"/>
</dbReference>
<name>A0A0C1L2Z9_9BACT</name>